<keyword evidence="7" id="KW-1185">Reference proteome</keyword>
<keyword evidence="4" id="KW-0677">Repeat</keyword>
<accession>A0AAV0U0E3</accession>
<evidence type="ECO:0000256" key="4">
    <source>
        <dbReference type="ARBA" id="ARBA00022737"/>
    </source>
</evidence>
<dbReference type="AlphaFoldDB" id="A0AAV0U0E3"/>
<dbReference type="InterPro" id="IPR040122">
    <property type="entry name" value="Importin_beta"/>
</dbReference>
<keyword evidence="5" id="KW-0653">Protein transport</keyword>
<dbReference type="InterPro" id="IPR016024">
    <property type="entry name" value="ARM-type_fold"/>
</dbReference>
<evidence type="ECO:0000313" key="7">
    <source>
        <dbReference type="Proteomes" id="UP001162029"/>
    </source>
</evidence>
<dbReference type="Gene3D" id="1.25.10.10">
    <property type="entry name" value="Leucine-rich Repeat Variant"/>
    <property type="match status" value="1"/>
</dbReference>
<keyword evidence="3" id="KW-0963">Cytoplasm</keyword>
<evidence type="ECO:0000256" key="3">
    <source>
        <dbReference type="ARBA" id="ARBA00022490"/>
    </source>
</evidence>
<dbReference type="SUPFAM" id="SSF48371">
    <property type="entry name" value="ARM repeat"/>
    <property type="match status" value="1"/>
</dbReference>
<dbReference type="Proteomes" id="UP001162029">
    <property type="component" value="Unassembled WGS sequence"/>
</dbReference>
<keyword evidence="2" id="KW-0813">Transport</keyword>
<sequence>MAAVEELALNCGGPVFEPYIPKFLEALAPLTESFTRTFVALWPRPWLRLSSTVRGFARLERASWRGFSRILREVVVEKTFNAFKAMSARVGPVVTMDYMNELMRITKTVLAHEHVCQTTHEEDEDEEEVGGRICAGKSASELVGVLAKCYGEQFLGTFQELFPALLSFATGLRAVRDRAAAVGCFAEVLRELGPAALGFVESVFPVVLQGLASDNYVLKANSAFCMGILAELSGDKLVSAYEQMLQALRPLFESAGNDEVVIDNACAAVARMIIAGGANMPLEAVLPVFLGALPLKTDMDESPVCFRCLNGLVSSQNPVALNMMPQVLDVYAKALAPTSSVEEETQVEVKVCVRGLLQAYKAQMKEVIARMSPDAQAALSSALN</sequence>
<reference evidence="6" key="1">
    <citation type="submission" date="2022-12" db="EMBL/GenBank/DDBJ databases">
        <authorList>
            <person name="Webb A."/>
        </authorList>
    </citation>
    <scope>NUCLEOTIDE SEQUENCE</scope>
    <source>
        <strain evidence="6">Pd1</strain>
    </source>
</reference>
<protein>
    <submittedName>
        <fullName evidence="6">Uncharacterized protein</fullName>
    </submittedName>
</protein>
<comment type="caution">
    <text evidence="6">The sequence shown here is derived from an EMBL/GenBank/DDBJ whole genome shotgun (WGS) entry which is preliminary data.</text>
</comment>
<dbReference type="GO" id="GO:0006606">
    <property type="term" value="P:protein import into nucleus"/>
    <property type="evidence" value="ECO:0007669"/>
    <property type="project" value="InterPro"/>
</dbReference>
<evidence type="ECO:0000256" key="2">
    <source>
        <dbReference type="ARBA" id="ARBA00022448"/>
    </source>
</evidence>
<evidence type="ECO:0000256" key="1">
    <source>
        <dbReference type="ARBA" id="ARBA00004496"/>
    </source>
</evidence>
<dbReference type="GO" id="GO:0005737">
    <property type="term" value="C:cytoplasm"/>
    <property type="evidence" value="ECO:0007669"/>
    <property type="project" value="UniProtKB-SubCell"/>
</dbReference>
<dbReference type="InterPro" id="IPR011989">
    <property type="entry name" value="ARM-like"/>
</dbReference>
<evidence type="ECO:0000256" key="5">
    <source>
        <dbReference type="ARBA" id="ARBA00022927"/>
    </source>
</evidence>
<dbReference type="EMBL" id="CANTFM010000716">
    <property type="protein sequence ID" value="CAI5728767.1"/>
    <property type="molecule type" value="Genomic_DNA"/>
</dbReference>
<evidence type="ECO:0000313" key="6">
    <source>
        <dbReference type="EMBL" id="CAI5728767.1"/>
    </source>
</evidence>
<organism evidence="6 7">
    <name type="scientific">Peronospora destructor</name>
    <dbReference type="NCBI Taxonomy" id="86335"/>
    <lineage>
        <taxon>Eukaryota</taxon>
        <taxon>Sar</taxon>
        <taxon>Stramenopiles</taxon>
        <taxon>Oomycota</taxon>
        <taxon>Peronosporomycetes</taxon>
        <taxon>Peronosporales</taxon>
        <taxon>Peronosporaceae</taxon>
        <taxon>Peronospora</taxon>
    </lineage>
</organism>
<gene>
    <name evidence="6" type="ORF">PDE001_LOCUS4100</name>
</gene>
<comment type="subcellular location">
    <subcellularLocation>
        <location evidence="1">Cytoplasm</location>
    </subcellularLocation>
</comment>
<proteinExistence type="predicted"/>
<dbReference type="PANTHER" id="PTHR10527">
    <property type="entry name" value="IMPORTIN BETA"/>
    <property type="match status" value="1"/>
</dbReference>
<name>A0AAV0U0E3_9STRA</name>